<protein>
    <submittedName>
        <fullName evidence="11">Alternate F1F0 ATPase, F1 subunit gamma</fullName>
    </submittedName>
</protein>
<accession>D5C3P3</accession>
<dbReference type="STRING" id="472759.Nhal_1904"/>
<dbReference type="HOGENOM" id="CLU_050669_1_0_6"/>
<dbReference type="InterPro" id="IPR035968">
    <property type="entry name" value="ATP_synth_F1_ATPase_gsu"/>
</dbReference>
<evidence type="ECO:0000256" key="10">
    <source>
        <dbReference type="SAM" id="Coils"/>
    </source>
</evidence>
<dbReference type="eggNOG" id="COG0224">
    <property type="taxonomic scope" value="Bacteria"/>
</dbReference>
<dbReference type="CDD" id="cd12151">
    <property type="entry name" value="F1-ATPase_gamma"/>
    <property type="match status" value="1"/>
</dbReference>
<gene>
    <name evidence="11" type="ordered locus">Nhal_1904</name>
</gene>
<keyword evidence="12" id="KW-1185">Reference proteome</keyword>
<evidence type="ECO:0000313" key="11">
    <source>
        <dbReference type="EMBL" id="ADE15015.1"/>
    </source>
</evidence>
<comment type="function">
    <text evidence="1">Produces ATP from ADP in the presence of a proton gradient across the membrane. The gamma chain is believed to be important in regulating ATPase activity and the flow of protons through the CF(0) complex.</text>
</comment>
<dbReference type="OrthoDB" id="9812769at2"/>
<evidence type="ECO:0000256" key="5">
    <source>
        <dbReference type="ARBA" id="ARBA00022781"/>
    </source>
</evidence>
<dbReference type="NCBIfam" id="TIGR03323">
    <property type="entry name" value="alt_F1F0_F1_gam"/>
    <property type="match status" value="1"/>
</dbReference>
<keyword evidence="7" id="KW-0472">Membrane</keyword>
<keyword evidence="5" id="KW-0375">Hydrogen ion transport</keyword>
<dbReference type="SUPFAM" id="SSF52943">
    <property type="entry name" value="ATP synthase (F1-ATPase), gamma subunit"/>
    <property type="match status" value="1"/>
</dbReference>
<evidence type="ECO:0000256" key="3">
    <source>
        <dbReference type="ARBA" id="ARBA00007681"/>
    </source>
</evidence>
<dbReference type="InterPro" id="IPR017709">
    <property type="entry name" value="Alt_ATP_synth_F1_gsu"/>
</dbReference>
<dbReference type="Proteomes" id="UP000001844">
    <property type="component" value="Chromosome"/>
</dbReference>
<reference evidence="12" key="1">
    <citation type="submission" date="2010-04" db="EMBL/GenBank/DDBJ databases">
        <title>Complete genome sequence of Nitrosococcus halophilus Nc4, a salt-adapted, aerobic obligate ammonia-oxidizing sulfur purple bacterium.</title>
        <authorList>
            <consortium name="US DOE Joint Genome Institute"/>
            <person name="Campbell M.A."/>
            <person name="Malfatti S.A."/>
            <person name="Chain P.S.G."/>
            <person name="Heidelberg J.F."/>
            <person name="Ward B.B."/>
            <person name="Klotz M.G."/>
        </authorList>
    </citation>
    <scope>NUCLEOTIDE SEQUENCE [LARGE SCALE GENOMIC DNA]</scope>
    <source>
        <strain evidence="12">Nc4</strain>
    </source>
</reference>
<comment type="similarity">
    <text evidence="3">Belongs to the ATPase gamma chain family.</text>
</comment>
<evidence type="ECO:0000313" key="12">
    <source>
        <dbReference type="Proteomes" id="UP000001844"/>
    </source>
</evidence>
<evidence type="ECO:0000256" key="4">
    <source>
        <dbReference type="ARBA" id="ARBA00022448"/>
    </source>
</evidence>
<dbReference type="KEGG" id="nhl:Nhal_1904"/>
<evidence type="ECO:0000256" key="8">
    <source>
        <dbReference type="ARBA" id="ARBA00023196"/>
    </source>
</evidence>
<dbReference type="Pfam" id="PF00231">
    <property type="entry name" value="ATP-synt"/>
    <property type="match status" value="1"/>
</dbReference>
<dbReference type="EMBL" id="CP001798">
    <property type="protein sequence ID" value="ADE15015.1"/>
    <property type="molecule type" value="Genomic_DNA"/>
</dbReference>
<evidence type="ECO:0000256" key="2">
    <source>
        <dbReference type="ARBA" id="ARBA00004170"/>
    </source>
</evidence>
<keyword evidence="6" id="KW-0406">Ion transport</keyword>
<dbReference type="PANTHER" id="PTHR11693:SF22">
    <property type="entry name" value="ATP SYNTHASE SUBUNIT GAMMA, MITOCHONDRIAL"/>
    <property type="match status" value="1"/>
</dbReference>
<name>D5C3P3_NITHN</name>
<evidence type="ECO:0000256" key="9">
    <source>
        <dbReference type="ARBA" id="ARBA00023310"/>
    </source>
</evidence>
<keyword evidence="9" id="KW-0066">ATP synthesis</keyword>
<evidence type="ECO:0000256" key="6">
    <source>
        <dbReference type="ARBA" id="ARBA00023065"/>
    </source>
</evidence>
<keyword evidence="10" id="KW-0175">Coiled coil</keyword>
<dbReference type="RefSeq" id="WP_013032882.1">
    <property type="nucleotide sequence ID" value="NC_013960.1"/>
</dbReference>
<dbReference type="InterPro" id="IPR000131">
    <property type="entry name" value="ATP_synth_F1_gsu"/>
</dbReference>
<dbReference type="GO" id="GO:0046933">
    <property type="term" value="F:proton-transporting ATP synthase activity, rotational mechanism"/>
    <property type="evidence" value="ECO:0007669"/>
    <property type="project" value="InterPro"/>
</dbReference>
<evidence type="ECO:0000256" key="7">
    <source>
        <dbReference type="ARBA" id="ARBA00023136"/>
    </source>
</evidence>
<comment type="subcellular location">
    <subcellularLocation>
        <location evidence="2">Membrane</location>
        <topology evidence="2">Peripheral membrane protein</topology>
    </subcellularLocation>
</comment>
<dbReference type="PANTHER" id="PTHR11693">
    <property type="entry name" value="ATP SYNTHASE GAMMA CHAIN"/>
    <property type="match status" value="1"/>
</dbReference>
<dbReference type="GO" id="GO:0045259">
    <property type="term" value="C:proton-transporting ATP synthase complex"/>
    <property type="evidence" value="ECO:0007669"/>
    <property type="project" value="UniProtKB-KW"/>
</dbReference>
<keyword evidence="8" id="KW-0139">CF(1)</keyword>
<dbReference type="AlphaFoldDB" id="D5C3P3"/>
<organism evidence="11 12">
    <name type="scientific">Nitrosococcus halophilus (strain Nc4)</name>
    <dbReference type="NCBI Taxonomy" id="472759"/>
    <lineage>
        <taxon>Bacteria</taxon>
        <taxon>Pseudomonadati</taxon>
        <taxon>Pseudomonadota</taxon>
        <taxon>Gammaproteobacteria</taxon>
        <taxon>Chromatiales</taxon>
        <taxon>Chromatiaceae</taxon>
        <taxon>Nitrosococcus</taxon>
    </lineage>
</organism>
<feature type="coiled-coil region" evidence="10">
    <location>
        <begin position="246"/>
        <end position="273"/>
    </location>
</feature>
<keyword evidence="4" id="KW-0813">Transport</keyword>
<sequence length="294" mass="33516">METAEQLQHRIESFEDLRSIVSTMKALAAVSIRQYEKAVEALADYYRTVELGLHVVLGDRQHPELHRRKHRRLGAIVFGSDHGLCGRFNEDIATYSLERMRASPASPEGRLVLVVGARAAAQLEQAGQLVEEDFLVPGSASRITATVRQILLKIDEWRQTRGIEYIYLFYNRHLSSANYQPTGVQLLPVDLRRFHRLEETRWPSKVLPTFTMNRQQLLSSLLQQYFFVSIFRACAESQASEHGSRLATMQAAEKNLDERLDEIITEFRRVRQESITTELLDVVSGFEALTGGKA</sequence>
<dbReference type="Gene3D" id="3.40.1380.10">
    <property type="match status" value="1"/>
</dbReference>
<proteinExistence type="inferred from homology"/>
<evidence type="ECO:0000256" key="1">
    <source>
        <dbReference type="ARBA" id="ARBA00003456"/>
    </source>
</evidence>
<dbReference type="PRINTS" id="PR00126">
    <property type="entry name" value="ATPASEGAMMA"/>
</dbReference>
<dbReference type="Gene3D" id="1.10.287.80">
    <property type="entry name" value="ATP synthase, gamma subunit, helix hairpin domain"/>
    <property type="match status" value="1"/>
</dbReference>